<evidence type="ECO:0008006" key="6">
    <source>
        <dbReference type="Google" id="ProtNLM"/>
    </source>
</evidence>
<accession>A0A1B1Y6A8</accession>
<organism evidence="4 5">
    <name type="scientific">Wenyingzhuangia fucanilytica</name>
    <dbReference type="NCBI Taxonomy" id="1790137"/>
    <lineage>
        <taxon>Bacteria</taxon>
        <taxon>Pseudomonadati</taxon>
        <taxon>Bacteroidota</taxon>
        <taxon>Flavobacteriia</taxon>
        <taxon>Flavobacteriales</taxon>
        <taxon>Flavobacteriaceae</taxon>
        <taxon>Wenyingzhuangia</taxon>
    </lineage>
</organism>
<proteinExistence type="predicted"/>
<feature type="signal peptide" evidence="3">
    <location>
        <begin position="1"/>
        <end position="18"/>
    </location>
</feature>
<dbReference type="NCBIfam" id="TIGR04183">
    <property type="entry name" value="Por_Secre_tail"/>
    <property type="match status" value="1"/>
</dbReference>
<dbReference type="Proteomes" id="UP000092967">
    <property type="component" value="Chromosome"/>
</dbReference>
<dbReference type="KEGG" id="wfu:AXE80_08300"/>
<protein>
    <recommendedName>
        <fullName evidence="6">Secretion system C-terminal sorting domain-containing protein</fullName>
    </recommendedName>
</protein>
<keyword evidence="5" id="KW-1185">Reference proteome</keyword>
<gene>
    <name evidence="4" type="ORF">AXE80_08300</name>
</gene>
<feature type="chain" id="PRO_5008532498" description="Secretion system C-terminal sorting domain-containing protein" evidence="3">
    <location>
        <begin position="19"/>
        <end position="243"/>
    </location>
</feature>
<evidence type="ECO:0000256" key="3">
    <source>
        <dbReference type="SAM" id="SignalP"/>
    </source>
</evidence>
<reference evidence="4 5" key="1">
    <citation type="submission" date="2016-02" db="EMBL/GenBank/DDBJ databases">
        <authorList>
            <person name="Wen L."/>
            <person name="He K."/>
            <person name="Yang H."/>
        </authorList>
    </citation>
    <scope>NUCLEOTIDE SEQUENCE [LARGE SCALE GENOMIC DNA]</scope>
    <source>
        <strain evidence="4 5">CZ1127</strain>
    </source>
</reference>
<dbReference type="AlphaFoldDB" id="A0A1B1Y6A8"/>
<feature type="compositionally biased region" description="Polar residues" evidence="2">
    <location>
        <begin position="86"/>
        <end position="98"/>
    </location>
</feature>
<sequence length="243" mass="26075">MKKITQILLLFTCAISFAQIVPPTYSWSNKADYEINGEVTFKPGDMISVEITYTLGSTDGNADTFNFVLISLQDEAEANKGALDSGWSNTPVEGTTSKFPGPGTGGVTTASITIPESIALSSSTTDLTYRLLNYMAYNKGGGSEITYGGPNAGDPTIVYIRTQEEINSLSTKSINKSKLTTAHYDANNDVIVFDNNIKGAFKIYDILGRTASAGNIENTIDVSSLISGIYILTTEQGVLKFVK</sequence>
<feature type="region of interest" description="Disordered" evidence="2">
    <location>
        <begin position="82"/>
        <end position="104"/>
    </location>
</feature>
<evidence type="ECO:0000256" key="1">
    <source>
        <dbReference type="ARBA" id="ARBA00022729"/>
    </source>
</evidence>
<dbReference type="OrthoDB" id="1432770at2"/>
<dbReference type="InterPro" id="IPR026444">
    <property type="entry name" value="Secre_tail"/>
</dbReference>
<dbReference type="RefSeq" id="WP_068826233.1">
    <property type="nucleotide sequence ID" value="NZ_CP014224.1"/>
</dbReference>
<evidence type="ECO:0000313" key="4">
    <source>
        <dbReference type="EMBL" id="ANW96279.1"/>
    </source>
</evidence>
<dbReference type="EMBL" id="CP014224">
    <property type="protein sequence ID" value="ANW96279.1"/>
    <property type="molecule type" value="Genomic_DNA"/>
</dbReference>
<name>A0A1B1Y6A8_9FLAO</name>
<evidence type="ECO:0000256" key="2">
    <source>
        <dbReference type="SAM" id="MobiDB-lite"/>
    </source>
</evidence>
<keyword evidence="1 3" id="KW-0732">Signal</keyword>
<evidence type="ECO:0000313" key="5">
    <source>
        <dbReference type="Proteomes" id="UP000092967"/>
    </source>
</evidence>